<accession>A0A562WH61</accession>
<feature type="transmembrane region" description="Helical" evidence="1">
    <location>
        <begin position="90"/>
        <end position="110"/>
    </location>
</feature>
<feature type="transmembrane region" description="Helical" evidence="1">
    <location>
        <begin position="130"/>
        <end position="150"/>
    </location>
</feature>
<dbReference type="EMBL" id="VLLP01000001">
    <property type="protein sequence ID" value="TWJ29613.1"/>
    <property type="molecule type" value="Genomic_DNA"/>
</dbReference>
<dbReference type="Proteomes" id="UP000319728">
    <property type="component" value="Unassembled WGS sequence"/>
</dbReference>
<feature type="transmembrane region" description="Helical" evidence="1">
    <location>
        <begin position="221"/>
        <end position="243"/>
    </location>
</feature>
<keyword evidence="1" id="KW-1133">Transmembrane helix</keyword>
<evidence type="ECO:0000256" key="1">
    <source>
        <dbReference type="SAM" id="Phobius"/>
    </source>
</evidence>
<proteinExistence type="predicted"/>
<feature type="transmembrane region" description="Helical" evidence="1">
    <location>
        <begin position="60"/>
        <end position="78"/>
    </location>
</feature>
<reference evidence="2 3" key="1">
    <citation type="submission" date="2019-07" db="EMBL/GenBank/DDBJ databases">
        <title>R&amp;d 2014.</title>
        <authorList>
            <person name="Klenk H.-P."/>
        </authorList>
    </citation>
    <scope>NUCLEOTIDE SEQUENCE [LARGE SCALE GENOMIC DNA]</scope>
    <source>
        <strain evidence="2 3">DSM 43912</strain>
    </source>
</reference>
<organism evidence="2 3">
    <name type="scientific">Micromonospora sagamiensis</name>
    <dbReference type="NCBI Taxonomy" id="47875"/>
    <lineage>
        <taxon>Bacteria</taxon>
        <taxon>Bacillati</taxon>
        <taxon>Actinomycetota</taxon>
        <taxon>Actinomycetes</taxon>
        <taxon>Micromonosporales</taxon>
        <taxon>Micromonosporaceae</taxon>
        <taxon>Micromonospora</taxon>
    </lineage>
</organism>
<feature type="transmembrane region" description="Helical" evidence="1">
    <location>
        <begin position="162"/>
        <end position="182"/>
    </location>
</feature>
<keyword evidence="3" id="KW-1185">Reference proteome</keyword>
<evidence type="ECO:0000313" key="2">
    <source>
        <dbReference type="EMBL" id="TWJ29613.1"/>
    </source>
</evidence>
<comment type="caution">
    <text evidence="2">The sequence shown here is derived from an EMBL/GenBank/DDBJ whole genome shotgun (WGS) entry which is preliminary data.</text>
</comment>
<sequence>MRARRSSLEGMTTTMRRAAHWHRPLMVFVSAMAVLAVGCAIGVLADERVLTGVPIWLKPLKFTVSFVLYGTTLAWMLSLLPRRSRVAERAATVVVAMGVVEMVVIVGQVLRGTTSHYNETTLVNAVLWRVMGAAIMVLFAAHLVIGVVVLRQRIADRVGRYAVGLGLGLTLLGMAVAVPMTLPTQAPGVEGIAGAHSVGVSDGGPGLPLVGWSTTGGDLRIGHFVGMHALQALPLLAILLRRFAGRLDERTQARLLVVAGGAYGAVTLLVTWQALRGQPLLRPDALTLAVAAALVAATVTAAGVVVARPRPAARHIRRPLVTPNRTA</sequence>
<dbReference type="AlphaFoldDB" id="A0A562WH61"/>
<keyword evidence="1" id="KW-0472">Membrane</keyword>
<protein>
    <submittedName>
        <fullName evidence="2">Uncharacterized protein</fullName>
    </submittedName>
</protein>
<feature type="transmembrane region" description="Helical" evidence="1">
    <location>
        <begin position="25"/>
        <end position="45"/>
    </location>
</feature>
<name>A0A562WH61_9ACTN</name>
<gene>
    <name evidence="2" type="ORF">JD81_03124</name>
</gene>
<feature type="transmembrane region" description="Helical" evidence="1">
    <location>
        <begin position="287"/>
        <end position="307"/>
    </location>
</feature>
<keyword evidence="1" id="KW-0812">Transmembrane</keyword>
<evidence type="ECO:0000313" key="3">
    <source>
        <dbReference type="Proteomes" id="UP000319728"/>
    </source>
</evidence>
<feature type="transmembrane region" description="Helical" evidence="1">
    <location>
        <begin position="255"/>
        <end position="275"/>
    </location>
</feature>